<feature type="domain" description="Release factor glutamine methyltransferase N-terminal" evidence="7">
    <location>
        <begin position="3"/>
        <end position="68"/>
    </location>
</feature>
<dbReference type="AlphaFoldDB" id="A0A7W9TLF4"/>
<keyword evidence="1 5" id="KW-0489">Methyltransferase</keyword>
<comment type="catalytic activity">
    <reaction evidence="4 5">
        <text>L-glutaminyl-[peptide chain release factor] + S-adenosyl-L-methionine = N(5)-methyl-L-glutaminyl-[peptide chain release factor] + S-adenosyl-L-homocysteine + H(+)</text>
        <dbReference type="Rhea" id="RHEA:42896"/>
        <dbReference type="Rhea" id="RHEA-COMP:10271"/>
        <dbReference type="Rhea" id="RHEA-COMP:10272"/>
        <dbReference type="ChEBI" id="CHEBI:15378"/>
        <dbReference type="ChEBI" id="CHEBI:30011"/>
        <dbReference type="ChEBI" id="CHEBI:57856"/>
        <dbReference type="ChEBI" id="CHEBI:59789"/>
        <dbReference type="ChEBI" id="CHEBI:61891"/>
        <dbReference type="EC" id="2.1.1.297"/>
    </reaction>
</comment>
<feature type="binding site" evidence="5">
    <location>
        <begin position="179"/>
        <end position="182"/>
    </location>
    <ligand>
        <name>substrate</name>
    </ligand>
</feature>
<dbReference type="EMBL" id="JACHIB010000001">
    <property type="protein sequence ID" value="MBB6082018.1"/>
    <property type="molecule type" value="Genomic_DNA"/>
</dbReference>
<dbReference type="EC" id="2.1.1.297" evidence="5"/>
<evidence type="ECO:0000313" key="8">
    <source>
        <dbReference type="EMBL" id="MBB6082018.1"/>
    </source>
</evidence>
<proteinExistence type="inferred from homology"/>
<feature type="binding site" evidence="5">
    <location>
        <begin position="113"/>
        <end position="117"/>
    </location>
    <ligand>
        <name>S-adenosyl-L-methionine</name>
        <dbReference type="ChEBI" id="CHEBI:59789"/>
    </ligand>
</feature>
<evidence type="ECO:0000256" key="1">
    <source>
        <dbReference type="ARBA" id="ARBA00022603"/>
    </source>
</evidence>
<feature type="binding site" evidence="5">
    <location>
        <position position="136"/>
    </location>
    <ligand>
        <name>S-adenosyl-L-methionine</name>
        <dbReference type="ChEBI" id="CHEBI:59789"/>
    </ligand>
</feature>
<dbReference type="Gene3D" id="1.10.8.10">
    <property type="entry name" value="DNA helicase RuvA subunit, C-terminal domain"/>
    <property type="match status" value="1"/>
</dbReference>
<name>A0A7W9TLF4_CASDE</name>
<dbReference type="PANTHER" id="PTHR18895:SF74">
    <property type="entry name" value="MTRF1L RELEASE FACTOR GLUTAMINE METHYLTRANSFERASE"/>
    <property type="match status" value="1"/>
</dbReference>
<evidence type="ECO:0000256" key="3">
    <source>
        <dbReference type="ARBA" id="ARBA00022691"/>
    </source>
</evidence>
<evidence type="ECO:0000313" key="9">
    <source>
        <dbReference type="Proteomes" id="UP000541136"/>
    </source>
</evidence>
<gene>
    <name evidence="5" type="primary">prmC</name>
    <name evidence="8" type="ORF">HNR28_000036</name>
</gene>
<dbReference type="FunFam" id="3.40.50.150:FF:000053">
    <property type="entry name" value="Release factor glutamine methyltransferase"/>
    <property type="match status" value="1"/>
</dbReference>
<protein>
    <recommendedName>
        <fullName evidence="5">Release factor glutamine methyltransferase</fullName>
        <shortName evidence="5">RF MTase</shortName>
        <ecNumber evidence="5">2.1.1.297</ecNumber>
    </recommendedName>
    <alternativeName>
        <fullName evidence="5">N5-glutamine methyltransferase PrmC</fullName>
    </alternativeName>
    <alternativeName>
        <fullName evidence="5">Protein-(glutamine-N5) MTase PrmC</fullName>
    </alternativeName>
    <alternativeName>
        <fullName evidence="5">Protein-glutamine N-methyltransferase PrmC</fullName>
    </alternativeName>
</protein>
<dbReference type="InterPro" id="IPR019874">
    <property type="entry name" value="RF_methyltr_PrmC"/>
</dbReference>
<dbReference type="GO" id="GO:0003676">
    <property type="term" value="F:nucleic acid binding"/>
    <property type="evidence" value="ECO:0007669"/>
    <property type="project" value="InterPro"/>
</dbReference>
<accession>A0A7W9TLF4</accession>
<dbReference type="HAMAP" id="MF_02126">
    <property type="entry name" value="RF_methyltr_PrmC"/>
    <property type="match status" value="1"/>
</dbReference>
<dbReference type="RefSeq" id="WP_151023933.1">
    <property type="nucleotide sequence ID" value="NZ_JACHIB010000001.1"/>
</dbReference>
<evidence type="ECO:0000259" key="7">
    <source>
        <dbReference type="Pfam" id="PF17827"/>
    </source>
</evidence>
<comment type="function">
    <text evidence="5">Methylates the class 1 translation termination release factors RF1/PrfA and RF2/PrfB on the glutamine residue of the universally conserved GGQ motif.</text>
</comment>
<evidence type="ECO:0000259" key="6">
    <source>
        <dbReference type="Pfam" id="PF05175"/>
    </source>
</evidence>
<dbReference type="NCBIfam" id="TIGR00536">
    <property type="entry name" value="hemK_fam"/>
    <property type="match status" value="1"/>
</dbReference>
<dbReference type="InterPro" id="IPR040758">
    <property type="entry name" value="PrmC_N"/>
</dbReference>
<evidence type="ECO:0000256" key="4">
    <source>
        <dbReference type="ARBA" id="ARBA00048391"/>
    </source>
</evidence>
<dbReference type="GO" id="GO:0032259">
    <property type="term" value="P:methylation"/>
    <property type="evidence" value="ECO:0007669"/>
    <property type="project" value="UniProtKB-KW"/>
</dbReference>
<dbReference type="InterPro" id="IPR004556">
    <property type="entry name" value="HemK-like"/>
</dbReference>
<evidence type="ECO:0000256" key="2">
    <source>
        <dbReference type="ARBA" id="ARBA00022679"/>
    </source>
</evidence>
<feature type="binding site" evidence="5">
    <location>
        <position position="179"/>
    </location>
    <ligand>
        <name>S-adenosyl-L-methionine</name>
        <dbReference type="ChEBI" id="CHEBI:59789"/>
    </ligand>
</feature>
<dbReference type="Pfam" id="PF17827">
    <property type="entry name" value="PrmC_N"/>
    <property type="match status" value="1"/>
</dbReference>
<comment type="caution">
    <text evidence="8">The sequence shown here is derived from an EMBL/GenBank/DDBJ whole genome shotgun (WGS) entry which is preliminary data.</text>
</comment>
<dbReference type="InterPro" id="IPR007848">
    <property type="entry name" value="Small_mtfrase_dom"/>
</dbReference>
<dbReference type="Pfam" id="PF05175">
    <property type="entry name" value="MTS"/>
    <property type="match status" value="1"/>
</dbReference>
<dbReference type="SUPFAM" id="SSF53335">
    <property type="entry name" value="S-adenosyl-L-methionine-dependent methyltransferases"/>
    <property type="match status" value="1"/>
</dbReference>
<dbReference type="PANTHER" id="PTHR18895">
    <property type="entry name" value="HEMK METHYLTRANSFERASE"/>
    <property type="match status" value="1"/>
</dbReference>
<dbReference type="PROSITE" id="PS00092">
    <property type="entry name" value="N6_MTASE"/>
    <property type="match status" value="1"/>
</dbReference>
<dbReference type="GO" id="GO:0102559">
    <property type="term" value="F:peptide chain release factor N(5)-glutamine methyltransferase activity"/>
    <property type="evidence" value="ECO:0007669"/>
    <property type="project" value="UniProtKB-EC"/>
</dbReference>
<sequence length="273" mass="29754">MIRTLRESLAASPLPRLEAQLLWQRVLDVPRAWLIAHDADPLQPAQLDAYRALEARRIAGEPIAYILGRREFFGRDFLVTPAVLIPRPDTELLVECGLRAIRDVRAPCVLDLGTGSGIVAVTLALERPDARVRATDRSAEALAVARKNACALGAKLLFSHGNWYDTELGSVRFDLIVSNPPYIDARDAHLGQGDLRFEPPGALTDGADGLRALREIVRGAPDHLGPGGILCVEHGWDQAAAVRSLFLRHGFADVASERDLSGIERVTRGCLQA</sequence>
<dbReference type="Proteomes" id="UP000541136">
    <property type="component" value="Unassembled WGS sequence"/>
</dbReference>
<dbReference type="Gene3D" id="3.40.50.150">
    <property type="entry name" value="Vaccinia Virus protein VP39"/>
    <property type="match status" value="1"/>
</dbReference>
<comment type="similarity">
    <text evidence="5">Belongs to the protein N5-glutamine methyltransferase family. PrmC subfamily.</text>
</comment>
<evidence type="ECO:0000256" key="5">
    <source>
        <dbReference type="HAMAP-Rule" id="MF_02126"/>
    </source>
</evidence>
<keyword evidence="2 5" id="KW-0808">Transferase</keyword>
<reference evidence="8 9" key="1">
    <citation type="submission" date="2020-08" db="EMBL/GenBank/DDBJ databases">
        <title>Genomic Encyclopedia of Type Strains, Phase IV (KMG-IV): sequencing the most valuable type-strain genomes for metagenomic binning, comparative biology and taxonomic classification.</title>
        <authorList>
            <person name="Goeker M."/>
        </authorList>
    </citation>
    <scope>NUCLEOTIDE SEQUENCE [LARGE SCALE GENOMIC DNA]</scope>
    <source>
        <strain evidence="8 9">DSM 12141</strain>
    </source>
</reference>
<feature type="domain" description="Methyltransferase small" evidence="6">
    <location>
        <begin position="105"/>
        <end position="187"/>
    </location>
</feature>
<dbReference type="InterPro" id="IPR050320">
    <property type="entry name" value="N5-glutamine_MTase"/>
</dbReference>
<dbReference type="InterPro" id="IPR002052">
    <property type="entry name" value="DNA_methylase_N6_adenine_CS"/>
</dbReference>
<dbReference type="NCBIfam" id="TIGR03534">
    <property type="entry name" value="RF_mod_PrmC"/>
    <property type="match status" value="1"/>
</dbReference>
<dbReference type="InterPro" id="IPR029063">
    <property type="entry name" value="SAM-dependent_MTases_sf"/>
</dbReference>
<feature type="binding site" evidence="5">
    <location>
        <position position="163"/>
    </location>
    <ligand>
        <name>S-adenosyl-L-methionine</name>
        <dbReference type="ChEBI" id="CHEBI:59789"/>
    </ligand>
</feature>
<organism evidence="8 9">
    <name type="scientific">Castellaniella defragrans</name>
    <name type="common">Alcaligenes defragrans</name>
    <dbReference type="NCBI Taxonomy" id="75697"/>
    <lineage>
        <taxon>Bacteria</taxon>
        <taxon>Pseudomonadati</taxon>
        <taxon>Pseudomonadota</taxon>
        <taxon>Betaproteobacteria</taxon>
        <taxon>Burkholderiales</taxon>
        <taxon>Alcaligenaceae</taxon>
        <taxon>Castellaniella</taxon>
    </lineage>
</organism>
<dbReference type="CDD" id="cd02440">
    <property type="entry name" value="AdoMet_MTases"/>
    <property type="match status" value="1"/>
</dbReference>
<keyword evidence="3 5" id="KW-0949">S-adenosyl-L-methionine</keyword>